<reference evidence="1" key="1">
    <citation type="submission" date="2021-02" db="EMBL/GenBank/DDBJ databases">
        <authorList>
            <consortium name="DOE Joint Genome Institute"/>
            <person name="Ahrendt S."/>
            <person name="Looney B.P."/>
            <person name="Miyauchi S."/>
            <person name="Morin E."/>
            <person name="Drula E."/>
            <person name="Courty P.E."/>
            <person name="Chicoki N."/>
            <person name="Fauchery L."/>
            <person name="Kohler A."/>
            <person name="Kuo A."/>
            <person name="Labutti K."/>
            <person name="Pangilinan J."/>
            <person name="Lipzen A."/>
            <person name="Riley R."/>
            <person name="Andreopoulos W."/>
            <person name="He G."/>
            <person name="Johnson J."/>
            <person name="Barry K.W."/>
            <person name="Grigoriev I.V."/>
            <person name="Nagy L."/>
            <person name="Hibbett D."/>
            <person name="Henrissat B."/>
            <person name="Matheny P.B."/>
            <person name="Labbe J."/>
            <person name="Martin F."/>
        </authorList>
    </citation>
    <scope>NUCLEOTIDE SEQUENCE</scope>
    <source>
        <strain evidence="1">EC-137</strain>
    </source>
</reference>
<evidence type="ECO:0000313" key="1">
    <source>
        <dbReference type="EMBL" id="KAI0033702.1"/>
    </source>
</evidence>
<accession>A0ACB8QPU2</accession>
<dbReference type="Proteomes" id="UP000814128">
    <property type="component" value="Unassembled WGS sequence"/>
</dbReference>
<comment type="caution">
    <text evidence="1">The sequence shown here is derived from an EMBL/GenBank/DDBJ whole genome shotgun (WGS) entry which is preliminary data.</text>
</comment>
<keyword evidence="1" id="KW-0378">Hydrolase</keyword>
<organism evidence="1 2">
    <name type="scientific">Vararia minispora EC-137</name>
    <dbReference type="NCBI Taxonomy" id="1314806"/>
    <lineage>
        <taxon>Eukaryota</taxon>
        <taxon>Fungi</taxon>
        <taxon>Dikarya</taxon>
        <taxon>Basidiomycota</taxon>
        <taxon>Agaricomycotina</taxon>
        <taxon>Agaricomycetes</taxon>
        <taxon>Russulales</taxon>
        <taxon>Lachnocladiaceae</taxon>
        <taxon>Vararia</taxon>
    </lineage>
</organism>
<name>A0ACB8QPU2_9AGAM</name>
<sequence>MDDYDFAALPIAGPPAAALSALTKEQIFFLRDLPKAELHAHLNGSIPLPVLQELARDYSAKDATSIDATITRLRSGVQLDALEDFFGLFPAIYALTSAREPLACATRGVLEHFLGGKQPQAAYLELRTTPKATVHMNRRGYLETVLDEIEKYSAEKVALIVSLDRTMDAATAREVVELAIDFKKGGRRVVAVDLCGNPMAGDMKTFKQYFEDAKKAGLGVTLHIAETETNSIDDTVTLLSCGPNRLGHATFLNEEAQRIVCERNICVEICLTSNLLCKTVKSLDDHHMHHYLRENHPVAICTDDILPFRNSLLGEYALLLAPKPHGLGFSEEEVRRIAVAGMNSRFGADKT</sequence>
<protein>
    <submittedName>
        <fullName evidence="1">Metallo-dependent hydrolase</fullName>
    </submittedName>
</protein>
<dbReference type="EMBL" id="MU273513">
    <property type="protein sequence ID" value="KAI0033702.1"/>
    <property type="molecule type" value="Genomic_DNA"/>
</dbReference>
<reference evidence="1" key="2">
    <citation type="journal article" date="2022" name="New Phytol.">
        <title>Evolutionary transition to the ectomycorrhizal habit in the genomes of a hyperdiverse lineage of mushroom-forming fungi.</title>
        <authorList>
            <person name="Looney B."/>
            <person name="Miyauchi S."/>
            <person name="Morin E."/>
            <person name="Drula E."/>
            <person name="Courty P.E."/>
            <person name="Kohler A."/>
            <person name="Kuo A."/>
            <person name="LaButti K."/>
            <person name="Pangilinan J."/>
            <person name="Lipzen A."/>
            <person name="Riley R."/>
            <person name="Andreopoulos W."/>
            <person name="He G."/>
            <person name="Johnson J."/>
            <person name="Nolan M."/>
            <person name="Tritt A."/>
            <person name="Barry K.W."/>
            <person name="Grigoriev I.V."/>
            <person name="Nagy L.G."/>
            <person name="Hibbett D."/>
            <person name="Henrissat B."/>
            <person name="Matheny P.B."/>
            <person name="Labbe J."/>
            <person name="Martin F.M."/>
        </authorList>
    </citation>
    <scope>NUCLEOTIDE SEQUENCE</scope>
    <source>
        <strain evidence="1">EC-137</strain>
    </source>
</reference>
<keyword evidence="2" id="KW-1185">Reference proteome</keyword>
<gene>
    <name evidence="1" type="ORF">K488DRAFT_47118</name>
</gene>
<evidence type="ECO:0000313" key="2">
    <source>
        <dbReference type="Proteomes" id="UP000814128"/>
    </source>
</evidence>
<proteinExistence type="predicted"/>